<name>A0A150KBH1_HEYCO</name>
<dbReference type="PATRIC" id="fig|1398.26.peg.2957"/>
<comment type="caution">
    <text evidence="1">The sequence shown here is derived from an EMBL/GenBank/DDBJ whole genome shotgun (WGS) entry which is preliminary data.</text>
</comment>
<dbReference type="AlphaFoldDB" id="A0A150KBH1"/>
<sequence>MQNKSRLFYAVSGGCPDSQCAIQGNSRNLSQEFYTGSILCYY</sequence>
<dbReference type="Proteomes" id="UP000075288">
    <property type="component" value="Unassembled WGS sequence"/>
</dbReference>
<evidence type="ECO:0000313" key="1">
    <source>
        <dbReference type="EMBL" id="KYC66913.1"/>
    </source>
</evidence>
<organism evidence="1 2">
    <name type="scientific">Heyndrickxia coagulans</name>
    <name type="common">Weizmannia coagulans</name>
    <dbReference type="NCBI Taxonomy" id="1398"/>
    <lineage>
        <taxon>Bacteria</taxon>
        <taxon>Bacillati</taxon>
        <taxon>Bacillota</taxon>
        <taxon>Bacilli</taxon>
        <taxon>Bacillales</taxon>
        <taxon>Bacillaceae</taxon>
        <taxon>Heyndrickxia</taxon>
    </lineage>
</organism>
<protein>
    <submittedName>
        <fullName evidence="1">Uncharacterized protein</fullName>
    </submittedName>
</protein>
<gene>
    <name evidence="1" type="ORF">B4098_2250</name>
</gene>
<accession>A0A150KBH1</accession>
<evidence type="ECO:0000313" key="2">
    <source>
        <dbReference type="Proteomes" id="UP000075288"/>
    </source>
</evidence>
<reference evidence="1 2" key="1">
    <citation type="submission" date="2016-01" db="EMBL/GenBank/DDBJ databases">
        <title>Genome Sequences of Twelve Sporeforming Bacillus Species Isolated from Foods.</title>
        <authorList>
            <person name="Berendsen E.M."/>
            <person name="Wells-Bennik M.H."/>
            <person name="Krawcyk A.O."/>
            <person name="De Jong A."/>
            <person name="Holsappel S."/>
            <person name="Eijlander R.T."/>
            <person name="Kuipers O.P."/>
        </authorList>
    </citation>
    <scope>NUCLEOTIDE SEQUENCE [LARGE SCALE GENOMIC DNA]</scope>
    <source>
        <strain evidence="1 2">B4098</strain>
    </source>
</reference>
<proteinExistence type="predicted"/>
<dbReference type="EMBL" id="LQYG01000003">
    <property type="protein sequence ID" value="KYC66913.1"/>
    <property type="molecule type" value="Genomic_DNA"/>
</dbReference>